<reference evidence="5" key="1">
    <citation type="submission" date="2022-08" db="UniProtKB">
        <authorList>
            <consortium name="EnsemblMetazoa"/>
        </authorList>
    </citation>
    <scope>IDENTIFICATION</scope>
</reference>
<dbReference type="Proteomes" id="UP000075882">
    <property type="component" value="Unassembled WGS sequence"/>
</dbReference>
<evidence type="ECO:0000259" key="4">
    <source>
        <dbReference type="PROSITE" id="PS50102"/>
    </source>
</evidence>
<feature type="domain" description="RRM" evidence="4">
    <location>
        <begin position="108"/>
        <end position="186"/>
    </location>
</feature>
<feature type="region of interest" description="Disordered" evidence="3">
    <location>
        <begin position="183"/>
        <end position="237"/>
    </location>
</feature>
<feature type="compositionally biased region" description="Basic and acidic residues" evidence="3">
    <location>
        <begin position="183"/>
        <end position="193"/>
    </location>
</feature>
<evidence type="ECO:0000313" key="5">
    <source>
        <dbReference type="EnsemblMetazoa" id="ACOM034916-PA.1"/>
    </source>
</evidence>
<dbReference type="InterPro" id="IPR012677">
    <property type="entry name" value="Nucleotide-bd_a/b_plait_sf"/>
</dbReference>
<dbReference type="Pfam" id="PF00076">
    <property type="entry name" value="RRM_1"/>
    <property type="match status" value="1"/>
</dbReference>
<evidence type="ECO:0000256" key="2">
    <source>
        <dbReference type="PROSITE-ProRule" id="PRU00176"/>
    </source>
</evidence>
<dbReference type="GO" id="GO:0003723">
    <property type="term" value="F:RNA binding"/>
    <property type="evidence" value="ECO:0007669"/>
    <property type="project" value="UniProtKB-UniRule"/>
</dbReference>
<feature type="compositionally biased region" description="Basic residues" evidence="3">
    <location>
        <begin position="212"/>
        <end position="229"/>
    </location>
</feature>
<keyword evidence="1 2" id="KW-0694">RNA-binding</keyword>
<dbReference type="Gene3D" id="3.30.70.330">
    <property type="match status" value="1"/>
</dbReference>
<evidence type="ECO:0000256" key="1">
    <source>
        <dbReference type="ARBA" id="ARBA00022884"/>
    </source>
</evidence>
<dbReference type="InterPro" id="IPR035979">
    <property type="entry name" value="RBD_domain_sf"/>
</dbReference>
<dbReference type="AlphaFoldDB" id="A0A8W7PNK7"/>
<sequence>MSVGSVQCFRQRGPKATFTPRSLYSASKAGNISVYTAISFGKTFIDVIISSERPNCGSALTMSETIFGSCSAFSSTVSFTRSSSVSEISNRSATEVRRILCGSNEENRCLGIFGMNPDTTEKTLMKLFSRYGHVKDIKLIYDGKTNVSRGYSFIYFKHASDARRAQRKLNGTMLEGRKVRVDFSRSKPHEPRADRRKRVSPTVASTSADRCCHRRHGATHHKKRKKRRVCYSSSDSE</sequence>
<name>A0A8W7PNK7_ANOCL</name>
<evidence type="ECO:0000256" key="3">
    <source>
        <dbReference type="SAM" id="MobiDB-lite"/>
    </source>
</evidence>
<dbReference type="InterPro" id="IPR050441">
    <property type="entry name" value="RBM"/>
</dbReference>
<dbReference type="SMART" id="SM00360">
    <property type="entry name" value="RRM"/>
    <property type="match status" value="1"/>
</dbReference>
<protein>
    <recommendedName>
        <fullName evidence="4">RRM domain-containing protein</fullName>
    </recommendedName>
</protein>
<dbReference type="PROSITE" id="PS50102">
    <property type="entry name" value="RRM"/>
    <property type="match status" value="1"/>
</dbReference>
<organism evidence="5">
    <name type="scientific">Anopheles coluzzii</name>
    <name type="common">African malaria mosquito</name>
    <dbReference type="NCBI Taxonomy" id="1518534"/>
    <lineage>
        <taxon>Eukaryota</taxon>
        <taxon>Metazoa</taxon>
        <taxon>Ecdysozoa</taxon>
        <taxon>Arthropoda</taxon>
        <taxon>Hexapoda</taxon>
        <taxon>Insecta</taxon>
        <taxon>Pterygota</taxon>
        <taxon>Neoptera</taxon>
        <taxon>Endopterygota</taxon>
        <taxon>Diptera</taxon>
        <taxon>Nematocera</taxon>
        <taxon>Culicoidea</taxon>
        <taxon>Culicidae</taxon>
        <taxon>Anophelinae</taxon>
        <taxon>Anopheles</taxon>
    </lineage>
</organism>
<dbReference type="SUPFAM" id="SSF54928">
    <property type="entry name" value="RNA-binding domain, RBD"/>
    <property type="match status" value="1"/>
</dbReference>
<dbReference type="PANTHER" id="PTHR48034">
    <property type="entry name" value="TRANSFORMER-2 SEX-DETERMINING PROTEIN-RELATED"/>
    <property type="match status" value="1"/>
</dbReference>
<accession>A0A8W7PNK7</accession>
<dbReference type="InterPro" id="IPR000504">
    <property type="entry name" value="RRM_dom"/>
</dbReference>
<proteinExistence type="predicted"/>
<dbReference type="VEuPathDB" id="VectorBase:ACON2_038159"/>
<dbReference type="EnsemblMetazoa" id="ACOM034916-RA">
    <property type="protein sequence ID" value="ACOM034916-PA.1"/>
    <property type="gene ID" value="ACOM034916"/>
</dbReference>